<comment type="caution">
    <text evidence="9">The sequence shown here is derived from an EMBL/GenBank/DDBJ whole genome shotgun (WGS) entry which is preliminary data.</text>
</comment>
<dbReference type="Gene3D" id="1.10.3720.10">
    <property type="entry name" value="MetI-like"/>
    <property type="match status" value="1"/>
</dbReference>
<dbReference type="PROSITE" id="PS50928">
    <property type="entry name" value="ABC_TM1"/>
    <property type="match status" value="1"/>
</dbReference>
<feature type="transmembrane region" description="Helical" evidence="7">
    <location>
        <begin position="179"/>
        <end position="205"/>
    </location>
</feature>
<comment type="similarity">
    <text evidence="7">Belongs to the binding-protein-dependent transport system permease family.</text>
</comment>
<keyword evidence="5 7" id="KW-1133">Transmembrane helix</keyword>
<dbReference type="InterPro" id="IPR000515">
    <property type="entry name" value="MetI-like"/>
</dbReference>
<feature type="transmembrane region" description="Helical" evidence="7">
    <location>
        <begin position="225"/>
        <end position="245"/>
    </location>
</feature>
<evidence type="ECO:0000259" key="8">
    <source>
        <dbReference type="PROSITE" id="PS50928"/>
    </source>
</evidence>
<evidence type="ECO:0000256" key="6">
    <source>
        <dbReference type="ARBA" id="ARBA00023136"/>
    </source>
</evidence>
<feature type="transmembrane region" description="Helical" evidence="7">
    <location>
        <begin position="103"/>
        <end position="123"/>
    </location>
</feature>
<dbReference type="Pfam" id="PF00528">
    <property type="entry name" value="BPD_transp_1"/>
    <property type="match status" value="1"/>
</dbReference>
<feature type="transmembrane region" description="Helical" evidence="7">
    <location>
        <begin position="129"/>
        <end position="150"/>
    </location>
</feature>
<gene>
    <name evidence="9" type="ORF">DT076_16300</name>
</gene>
<keyword evidence="3" id="KW-1003">Cell membrane</keyword>
<evidence type="ECO:0000256" key="7">
    <source>
        <dbReference type="RuleBase" id="RU363032"/>
    </source>
</evidence>
<dbReference type="GO" id="GO:0005886">
    <property type="term" value="C:plasma membrane"/>
    <property type="evidence" value="ECO:0007669"/>
    <property type="project" value="UniProtKB-SubCell"/>
</dbReference>
<evidence type="ECO:0000313" key="10">
    <source>
        <dbReference type="Proteomes" id="UP000252770"/>
    </source>
</evidence>
<dbReference type="SUPFAM" id="SSF161098">
    <property type="entry name" value="MetI-like"/>
    <property type="match status" value="1"/>
</dbReference>
<evidence type="ECO:0000256" key="4">
    <source>
        <dbReference type="ARBA" id="ARBA00022692"/>
    </source>
</evidence>
<keyword evidence="4 7" id="KW-0812">Transmembrane</keyword>
<dbReference type="CDD" id="cd06261">
    <property type="entry name" value="TM_PBP2"/>
    <property type="match status" value="1"/>
</dbReference>
<proteinExistence type="inferred from homology"/>
<reference evidence="9 10" key="1">
    <citation type="submission" date="2018-07" db="EMBL/GenBank/DDBJ databases">
        <title>Desertimonas flava gen. nov. sp. nov.</title>
        <authorList>
            <person name="Liu S."/>
        </authorList>
    </citation>
    <scope>NUCLEOTIDE SEQUENCE [LARGE SCALE GENOMIC DNA]</scope>
    <source>
        <strain evidence="9 10">16Sb5-5</strain>
    </source>
</reference>
<dbReference type="PANTHER" id="PTHR30151:SF20">
    <property type="entry name" value="ABC TRANSPORTER PERMEASE PROTEIN HI_0355-RELATED"/>
    <property type="match status" value="1"/>
</dbReference>
<dbReference type="AlphaFoldDB" id="A0A367YRU1"/>
<dbReference type="GO" id="GO:0055085">
    <property type="term" value="P:transmembrane transport"/>
    <property type="evidence" value="ECO:0007669"/>
    <property type="project" value="InterPro"/>
</dbReference>
<keyword evidence="2 7" id="KW-0813">Transport</keyword>
<comment type="subcellular location">
    <subcellularLocation>
        <location evidence="1 7">Cell membrane</location>
        <topology evidence="1 7">Multi-pass membrane protein</topology>
    </subcellularLocation>
</comment>
<evidence type="ECO:0000256" key="5">
    <source>
        <dbReference type="ARBA" id="ARBA00022989"/>
    </source>
</evidence>
<evidence type="ECO:0000256" key="1">
    <source>
        <dbReference type="ARBA" id="ARBA00004651"/>
    </source>
</evidence>
<organism evidence="9 10">
    <name type="scientific">Desertihabitans brevis</name>
    <dbReference type="NCBI Taxonomy" id="2268447"/>
    <lineage>
        <taxon>Bacteria</taxon>
        <taxon>Bacillati</taxon>
        <taxon>Actinomycetota</taxon>
        <taxon>Actinomycetes</taxon>
        <taxon>Propionibacteriales</taxon>
        <taxon>Propionibacteriaceae</taxon>
        <taxon>Desertihabitans</taxon>
    </lineage>
</organism>
<sequence length="254" mass="26145">MLGARRRGWPAGALWPPLVLGVVLVLLWWAVTASGAVGRVVLPEPVDVVTTLVELFQTGDLLPAIGATFSAAGLGGLLGVAVGLPLAWLLVHGRWAGAALEPYVAASQAVPAIAIAPLLVLWVGYGLPAIAVLCALLVFFPVVVATTLGLRTLDPEVVAAARVDGASGWRLLRHIEAPLALPAILSGLRNGVTLAVTGAVVGEFVMGGKGLGLLLTAQRDRSDTAGLFATLLVLCALATAAYAVVRLIERRTEI</sequence>
<feature type="domain" description="ABC transmembrane type-1" evidence="8">
    <location>
        <begin position="65"/>
        <end position="249"/>
    </location>
</feature>
<protein>
    <submittedName>
        <fullName evidence="9">ABC transporter permease</fullName>
    </submittedName>
</protein>
<feature type="transmembrane region" description="Helical" evidence="7">
    <location>
        <begin position="64"/>
        <end position="91"/>
    </location>
</feature>
<dbReference type="Proteomes" id="UP000252770">
    <property type="component" value="Unassembled WGS sequence"/>
</dbReference>
<dbReference type="EMBL" id="QOUI01000011">
    <property type="protein sequence ID" value="RCK68510.1"/>
    <property type="molecule type" value="Genomic_DNA"/>
</dbReference>
<evidence type="ECO:0000313" key="9">
    <source>
        <dbReference type="EMBL" id="RCK68510.1"/>
    </source>
</evidence>
<accession>A0A367YRU1</accession>
<keyword evidence="10" id="KW-1185">Reference proteome</keyword>
<evidence type="ECO:0000256" key="3">
    <source>
        <dbReference type="ARBA" id="ARBA00022475"/>
    </source>
</evidence>
<evidence type="ECO:0000256" key="2">
    <source>
        <dbReference type="ARBA" id="ARBA00022448"/>
    </source>
</evidence>
<feature type="transmembrane region" description="Helical" evidence="7">
    <location>
        <begin position="12"/>
        <end position="31"/>
    </location>
</feature>
<dbReference type="InterPro" id="IPR035906">
    <property type="entry name" value="MetI-like_sf"/>
</dbReference>
<name>A0A367YRU1_9ACTN</name>
<keyword evidence="6 7" id="KW-0472">Membrane</keyword>
<dbReference type="PANTHER" id="PTHR30151">
    <property type="entry name" value="ALKANE SULFONATE ABC TRANSPORTER-RELATED, MEMBRANE SUBUNIT"/>
    <property type="match status" value="1"/>
</dbReference>